<feature type="compositionally biased region" description="Acidic residues" evidence="1">
    <location>
        <begin position="430"/>
        <end position="442"/>
    </location>
</feature>
<accession>A0A2Z2HW89</accession>
<keyword evidence="2" id="KW-0456">Lyase</keyword>
<dbReference type="Pfam" id="PF13646">
    <property type="entry name" value="HEAT_2"/>
    <property type="match status" value="1"/>
</dbReference>
<dbReference type="InterPro" id="IPR016024">
    <property type="entry name" value="ARM-type_fold"/>
</dbReference>
<dbReference type="InterPro" id="IPR004155">
    <property type="entry name" value="PBS_lyase_HEAT"/>
</dbReference>
<gene>
    <name evidence="2" type="ORF">B1756_18955</name>
</gene>
<evidence type="ECO:0000313" key="3">
    <source>
        <dbReference type="Proteomes" id="UP000250088"/>
    </source>
</evidence>
<evidence type="ECO:0000313" key="2">
    <source>
        <dbReference type="EMBL" id="ARS91596.1"/>
    </source>
</evidence>
<dbReference type="RefSeq" id="WP_086889962.1">
    <property type="nucleotide sequence ID" value="NZ_CP019893.1"/>
</dbReference>
<dbReference type="GO" id="GO:0016829">
    <property type="term" value="F:lyase activity"/>
    <property type="evidence" value="ECO:0007669"/>
    <property type="project" value="UniProtKB-KW"/>
</dbReference>
<feature type="compositionally biased region" description="Low complexity" evidence="1">
    <location>
        <begin position="419"/>
        <end position="429"/>
    </location>
</feature>
<dbReference type="Proteomes" id="UP000250088">
    <property type="component" value="Chromosome"/>
</dbReference>
<organism evidence="2 3">
    <name type="scientific">Natrarchaeobaculum aegyptiacum</name>
    <dbReference type="NCBI Taxonomy" id="745377"/>
    <lineage>
        <taxon>Archaea</taxon>
        <taxon>Methanobacteriati</taxon>
        <taxon>Methanobacteriota</taxon>
        <taxon>Stenosarchaea group</taxon>
        <taxon>Halobacteria</taxon>
        <taxon>Halobacteriales</taxon>
        <taxon>Natrialbaceae</taxon>
        <taxon>Natrarchaeobaculum</taxon>
    </lineage>
</organism>
<dbReference type="SMART" id="SM00567">
    <property type="entry name" value="EZ_HEAT"/>
    <property type="match status" value="6"/>
</dbReference>
<protein>
    <submittedName>
        <fullName evidence="2">Phycocyanin alpha phycocyanobilin lyase</fullName>
    </submittedName>
</protein>
<dbReference type="KEGG" id="naj:B1756_18955"/>
<dbReference type="GO" id="GO:0016491">
    <property type="term" value="F:oxidoreductase activity"/>
    <property type="evidence" value="ECO:0007669"/>
    <property type="project" value="TreeGrafter"/>
</dbReference>
<sequence length="450" mass="48535">MAADEPHFLYELARDGEELELLEYLTGSAKPLIRYRAAELLGGLPTPAESDSDHVVTRTLRRTVRQDDHDAVRAAAIDALYLRDEAALEEVIDEVAAAGIDDTPTWMDADRPTEWLASDHPEFRLVAAAAVGRIEDDSAIPALLEVLDDPDVRVRARATAACGAIGDPQCIDALVFRLEDSHEQVRRAGARALVAIGTPAAIDALAPAARSDSETVRAIAIDALGTAGSLDVVSLLVEGLSDRDEHVRRTATRSLLEVLANAPPQRSHEVRTAVAEAVADAEPPDLDTQLVTILGANQPAYVRRNGTWLLGQVVDADSDRTDDVHRRLIEALEDPDEVTARFATAALVELVDDATLARRLRTFREETNVDSAAERAGFVLEKRTRNRGPSREAVTNAVEYTVIEEPSDYTARKRERPLGGSDDGTAGPTDDGEDGDAGEGDGQDAWGETP</sequence>
<dbReference type="OrthoDB" id="142930at2157"/>
<name>A0A2Z2HW89_9EURY</name>
<dbReference type="PANTHER" id="PTHR12697">
    <property type="entry name" value="PBS LYASE HEAT-LIKE PROTEIN"/>
    <property type="match status" value="1"/>
</dbReference>
<proteinExistence type="predicted"/>
<dbReference type="AlphaFoldDB" id="A0A2Z2HW89"/>
<dbReference type="InterPro" id="IPR011989">
    <property type="entry name" value="ARM-like"/>
</dbReference>
<dbReference type="Gene3D" id="1.25.10.10">
    <property type="entry name" value="Leucine-rich Repeat Variant"/>
    <property type="match status" value="2"/>
</dbReference>
<evidence type="ECO:0000256" key="1">
    <source>
        <dbReference type="SAM" id="MobiDB-lite"/>
    </source>
</evidence>
<dbReference type="EMBL" id="CP019893">
    <property type="protein sequence ID" value="ARS91596.1"/>
    <property type="molecule type" value="Genomic_DNA"/>
</dbReference>
<keyword evidence="3" id="KW-1185">Reference proteome</keyword>
<dbReference type="GeneID" id="32896198"/>
<dbReference type="SUPFAM" id="SSF48371">
    <property type="entry name" value="ARM repeat"/>
    <property type="match status" value="1"/>
</dbReference>
<dbReference type="PANTHER" id="PTHR12697:SF5">
    <property type="entry name" value="DEOXYHYPUSINE HYDROXYLASE"/>
    <property type="match status" value="1"/>
</dbReference>
<reference evidence="3" key="1">
    <citation type="submission" date="2017-02" db="EMBL/GenBank/DDBJ databases">
        <title>Natronthermophilus aegyptiacus gen. nov.,sp. nov., an aerobic, extremely halophilic alkalithermophilic archaeon isolated from the athalassohaline Wadi An Natrun, Egypt.</title>
        <authorList>
            <person name="Zhao B."/>
        </authorList>
    </citation>
    <scope>NUCLEOTIDE SEQUENCE [LARGE SCALE GENOMIC DNA]</scope>
    <source>
        <strain evidence="3">JW/NM-HA 15</strain>
    </source>
</reference>
<feature type="region of interest" description="Disordered" evidence="1">
    <location>
        <begin position="404"/>
        <end position="450"/>
    </location>
</feature>